<evidence type="ECO:0000313" key="3">
    <source>
        <dbReference type="Proteomes" id="UP000460221"/>
    </source>
</evidence>
<evidence type="ECO:0000313" key="2">
    <source>
        <dbReference type="EMBL" id="MTD17132.1"/>
    </source>
</evidence>
<comment type="caution">
    <text evidence="2">The sequence shown here is derived from an EMBL/GenBank/DDBJ whole genome shotgun (WGS) entry which is preliminary data.</text>
</comment>
<accession>A0A7K1FSK1</accession>
<protein>
    <submittedName>
        <fullName evidence="2">Uncharacterized protein</fullName>
    </submittedName>
</protein>
<proteinExistence type="predicted"/>
<reference evidence="2 3" key="1">
    <citation type="submission" date="2019-11" db="EMBL/GenBank/DDBJ databases">
        <authorList>
            <person name="Jiang L.-Q."/>
        </authorList>
    </citation>
    <scope>NUCLEOTIDE SEQUENCE [LARGE SCALE GENOMIC DNA]</scope>
    <source>
        <strain evidence="2 3">YIM 132087</strain>
    </source>
</reference>
<evidence type="ECO:0000256" key="1">
    <source>
        <dbReference type="SAM" id="MobiDB-lite"/>
    </source>
</evidence>
<dbReference type="AlphaFoldDB" id="A0A7K1FSK1"/>
<dbReference type="EMBL" id="WLYK01000014">
    <property type="protein sequence ID" value="MTD17132.1"/>
    <property type="molecule type" value="Genomic_DNA"/>
</dbReference>
<keyword evidence="3" id="KW-1185">Reference proteome</keyword>
<dbReference type="RefSeq" id="WP_154771139.1">
    <property type="nucleotide sequence ID" value="NZ_WLYK01000014.1"/>
</dbReference>
<name>A0A7K1FSK1_9ACTN</name>
<sequence length="54" mass="5887">MTLRDAVVVMARLLGSVTLRETVVMTARSAQTQADRGDSCQDAGRQLRQHTSPT</sequence>
<dbReference type="Proteomes" id="UP000460221">
    <property type="component" value="Unassembled WGS sequence"/>
</dbReference>
<organism evidence="2 3">
    <name type="scientific">Nakamurella alba</name>
    <dbReference type="NCBI Taxonomy" id="2665158"/>
    <lineage>
        <taxon>Bacteria</taxon>
        <taxon>Bacillati</taxon>
        <taxon>Actinomycetota</taxon>
        <taxon>Actinomycetes</taxon>
        <taxon>Nakamurellales</taxon>
        <taxon>Nakamurellaceae</taxon>
        <taxon>Nakamurella</taxon>
    </lineage>
</organism>
<gene>
    <name evidence="2" type="ORF">GIS00_24660</name>
</gene>
<feature type="region of interest" description="Disordered" evidence="1">
    <location>
        <begin position="28"/>
        <end position="54"/>
    </location>
</feature>